<dbReference type="Proteomes" id="UP000295565">
    <property type="component" value="Unassembled WGS sequence"/>
</dbReference>
<evidence type="ECO:0000313" key="3">
    <source>
        <dbReference type="Proteomes" id="UP000295565"/>
    </source>
</evidence>
<dbReference type="GO" id="GO:0051213">
    <property type="term" value="F:dioxygenase activity"/>
    <property type="evidence" value="ECO:0007669"/>
    <property type="project" value="UniProtKB-KW"/>
</dbReference>
<feature type="domain" description="VOC" evidence="1">
    <location>
        <begin position="2"/>
        <end position="119"/>
    </location>
</feature>
<dbReference type="PROSITE" id="PS51819">
    <property type="entry name" value="VOC"/>
    <property type="match status" value="1"/>
</dbReference>
<sequence>MIIDHIGFSVSDFKKSHEFYSKALAPLGIEKIVEVEDASGFGKNGKPEFWLGKGHLPQSSMHVAFTADSRKQVDQFYEAALASGGKDNGAPGIRERYHPNYYGAFVIDPDGHNIEAVCHHAE</sequence>
<reference evidence="2 3" key="1">
    <citation type="submission" date="2019-03" db="EMBL/GenBank/DDBJ databases">
        <title>Genomic Encyclopedia of Type Strains, Phase IV (KMG-IV): sequencing the most valuable type-strain genomes for metagenomic binning, comparative biology and taxonomic classification.</title>
        <authorList>
            <person name="Goeker M."/>
        </authorList>
    </citation>
    <scope>NUCLEOTIDE SEQUENCE [LARGE SCALE GENOMIC DNA]</scope>
    <source>
        <strain evidence="2 3">DSM 18577</strain>
    </source>
</reference>
<gene>
    <name evidence="2" type="ORF">EV690_2887</name>
</gene>
<dbReference type="CDD" id="cd07262">
    <property type="entry name" value="VOC_like"/>
    <property type="match status" value="1"/>
</dbReference>
<organism evidence="2 3">
    <name type="scientific">Celerinatantimonas diazotrophica</name>
    <dbReference type="NCBI Taxonomy" id="412034"/>
    <lineage>
        <taxon>Bacteria</taxon>
        <taxon>Pseudomonadati</taxon>
        <taxon>Pseudomonadota</taxon>
        <taxon>Gammaproteobacteria</taxon>
        <taxon>Celerinatantimonadaceae</taxon>
        <taxon>Celerinatantimonas</taxon>
    </lineage>
</organism>
<dbReference type="Pfam" id="PF00903">
    <property type="entry name" value="Glyoxalase"/>
    <property type="match status" value="1"/>
</dbReference>
<dbReference type="PANTHER" id="PTHR35006:SF2">
    <property type="entry name" value="GLYOXALASE FAMILY PROTEIN (AFU_ORTHOLOGUE AFUA_5G14830)"/>
    <property type="match status" value="1"/>
</dbReference>
<dbReference type="AlphaFoldDB" id="A0A4R1J9B4"/>
<comment type="caution">
    <text evidence="2">The sequence shown here is derived from an EMBL/GenBank/DDBJ whole genome shotgun (WGS) entry which is preliminary data.</text>
</comment>
<dbReference type="Gene3D" id="3.10.180.10">
    <property type="entry name" value="2,3-Dihydroxybiphenyl 1,2-Dioxygenase, domain 1"/>
    <property type="match status" value="1"/>
</dbReference>
<keyword evidence="2" id="KW-0560">Oxidoreductase</keyword>
<dbReference type="SUPFAM" id="SSF54593">
    <property type="entry name" value="Glyoxalase/Bleomycin resistance protein/Dihydroxybiphenyl dioxygenase"/>
    <property type="match status" value="1"/>
</dbReference>
<dbReference type="EMBL" id="SMGD01000015">
    <property type="protein sequence ID" value="TCK47186.1"/>
    <property type="molecule type" value="Genomic_DNA"/>
</dbReference>
<dbReference type="PANTHER" id="PTHR35006">
    <property type="entry name" value="GLYOXALASE FAMILY PROTEIN (AFU_ORTHOLOGUE AFUA_5G14830)"/>
    <property type="match status" value="1"/>
</dbReference>
<name>A0A4R1J9B4_9GAMM</name>
<keyword evidence="3" id="KW-1185">Reference proteome</keyword>
<dbReference type="InterPro" id="IPR004360">
    <property type="entry name" value="Glyas_Fos-R_dOase_dom"/>
</dbReference>
<evidence type="ECO:0000313" key="2">
    <source>
        <dbReference type="EMBL" id="TCK47186.1"/>
    </source>
</evidence>
<protein>
    <submittedName>
        <fullName evidence="2">Glyoxalase/bleomycin resistance protein/dioxygenase superfamily protein</fullName>
    </submittedName>
</protein>
<evidence type="ECO:0000259" key="1">
    <source>
        <dbReference type="PROSITE" id="PS51819"/>
    </source>
</evidence>
<dbReference type="InterPro" id="IPR037523">
    <property type="entry name" value="VOC_core"/>
</dbReference>
<keyword evidence="2" id="KW-0223">Dioxygenase</keyword>
<accession>A0A4R1J9B4</accession>
<proteinExistence type="predicted"/>
<dbReference type="InterPro" id="IPR029068">
    <property type="entry name" value="Glyas_Bleomycin-R_OHBP_Dase"/>
</dbReference>